<name>A0A8T9Q473_9BACT</name>
<sequence>MELFFIWMKRIWALGFAVFATYILYSAFHTPSCKSILADQLRLNFDGIVVAKRKPALSHSSFYIDLIAQGDSLTYLVEKRGTEEEFWNSVPIGARVSKRASSPSFVITKPNGQAITHVFICNE</sequence>
<evidence type="ECO:0000313" key="2">
    <source>
        <dbReference type="Proteomes" id="UP000831796"/>
    </source>
</evidence>
<dbReference type="Proteomes" id="UP000831796">
    <property type="component" value="Chromosome"/>
</dbReference>
<dbReference type="EMBL" id="CP095046">
    <property type="protein sequence ID" value="UOQ70279.1"/>
    <property type="molecule type" value="Genomic_DNA"/>
</dbReference>
<keyword evidence="2" id="KW-1185">Reference proteome</keyword>
<proteinExistence type="predicted"/>
<reference evidence="1" key="1">
    <citation type="submission" date="2022-04" db="EMBL/GenBank/DDBJ databases">
        <title>Hymenobacter sp. isolated from the air.</title>
        <authorList>
            <person name="Won M."/>
            <person name="Lee C.-M."/>
            <person name="Woen H.-Y."/>
            <person name="Kwon S.-W."/>
        </authorList>
    </citation>
    <scope>NUCLEOTIDE SEQUENCE</scope>
    <source>
        <strain evidence="1">5116S-3</strain>
    </source>
</reference>
<evidence type="ECO:0000313" key="1">
    <source>
        <dbReference type="EMBL" id="UOQ70279.1"/>
    </source>
</evidence>
<dbReference type="RefSeq" id="WP_244673702.1">
    <property type="nucleotide sequence ID" value="NZ_CP095046.1"/>
</dbReference>
<dbReference type="KEGG" id="hcu:MUN79_16150"/>
<gene>
    <name evidence="1" type="ORF">MUN79_16150</name>
</gene>
<organism evidence="1 2">
    <name type="scientific">Hymenobacter cellulosilyticus</name>
    <dbReference type="NCBI Taxonomy" id="2932248"/>
    <lineage>
        <taxon>Bacteria</taxon>
        <taxon>Pseudomonadati</taxon>
        <taxon>Bacteroidota</taxon>
        <taxon>Cytophagia</taxon>
        <taxon>Cytophagales</taxon>
        <taxon>Hymenobacteraceae</taxon>
        <taxon>Hymenobacter</taxon>
    </lineage>
</organism>
<dbReference type="AlphaFoldDB" id="A0A8T9Q473"/>
<accession>A0A8T9Q473</accession>
<protein>
    <submittedName>
        <fullName evidence="1">Uncharacterized protein</fullName>
    </submittedName>
</protein>